<dbReference type="EMBL" id="LR796612">
    <property type="protein sequence ID" value="CAB4154381.1"/>
    <property type="molecule type" value="Genomic_DNA"/>
</dbReference>
<gene>
    <name evidence="1" type="ORF">UFOVP629_112</name>
</gene>
<organism evidence="1">
    <name type="scientific">uncultured Caudovirales phage</name>
    <dbReference type="NCBI Taxonomy" id="2100421"/>
    <lineage>
        <taxon>Viruses</taxon>
        <taxon>Duplodnaviria</taxon>
        <taxon>Heunggongvirae</taxon>
        <taxon>Uroviricota</taxon>
        <taxon>Caudoviricetes</taxon>
        <taxon>Peduoviridae</taxon>
        <taxon>Maltschvirus</taxon>
        <taxon>Maltschvirus maltsch</taxon>
    </lineage>
</organism>
<protein>
    <recommendedName>
        <fullName evidence="2">Bacteriophage lambda, Stf, side tail fibre-repeat-2</fullName>
    </recommendedName>
</protein>
<reference evidence="1" key="1">
    <citation type="submission" date="2020-04" db="EMBL/GenBank/DDBJ databases">
        <authorList>
            <person name="Chiriac C."/>
            <person name="Salcher M."/>
            <person name="Ghai R."/>
            <person name="Kavagutti S V."/>
        </authorList>
    </citation>
    <scope>NUCLEOTIDE SEQUENCE</scope>
</reference>
<proteinExistence type="predicted"/>
<evidence type="ECO:0008006" key="2">
    <source>
        <dbReference type="Google" id="ProtNLM"/>
    </source>
</evidence>
<accession>A0A6J5NA99</accession>
<name>A0A6J5NA99_9CAUD</name>
<sequence length="478" mass="47524">MSKFLNNLDLNGNELRNVKLQNLATAPISPTPTAGVVYYDTADSVVKFYNGTAWVTVSVGGPSTYQPLDADLTAIAALTGTSGFLKSNGSGTWTIDTATYLTSSTGVTTVNGSSGAISNVALTTNTLAQFAATTSSQLAGVVSDETGTGALVFANTPTFVSPILGTPTSGTLTNATGLPIGTGVSGLGTGVATFLATPSSANLASAVTDETGTGVLVFGTSPAITTSLTTGSTTFALVNTTATTVNFAGDATTVSIGAATGTTTINNNTVVTGNLTVNGTTTTINTATVTVDDILIELGAVTTPTDVTAEGGGINLLGLTNKTITWVGANTAWTSSENFNIVTGKTYKVNGTDVLSSTTLGSGVISSSLTSVGTITSGTWNGTTIAIANGGTGATTAAGAKTNLGFTTKYAADIGDGSATSITVSHGLASSDVQVYVYEKASPYGQVFPDVAHTSSSVVTLAFAVAPTSAQYRVVVIG</sequence>
<evidence type="ECO:0000313" key="1">
    <source>
        <dbReference type="EMBL" id="CAB4154381.1"/>
    </source>
</evidence>